<dbReference type="GO" id="GO:0005524">
    <property type="term" value="F:ATP binding"/>
    <property type="evidence" value="ECO:0007669"/>
    <property type="project" value="UniProtKB-KW"/>
</dbReference>
<dbReference type="AlphaFoldDB" id="A0A368KMG7"/>
<evidence type="ECO:0000256" key="1">
    <source>
        <dbReference type="ARBA" id="ARBA00000085"/>
    </source>
</evidence>
<evidence type="ECO:0000256" key="7">
    <source>
        <dbReference type="ARBA" id="ARBA00022840"/>
    </source>
</evidence>
<dbReference type="Gene3D" id="3.30.450.20">
    <property type="entry name" value="PAS domain"/>
    <property type="match status" value="2"/>
</dbReference>
<dbReference type="Pfam" id="PF07730">
    <property type="entry name" value="HisKA_3"/>
    <property type="match status" value="1"/>
</dbReference>
<comment type="caution">
    <text evidence="11">The sequence shown here is derived from an EMBL/GenBank/DDBJ whole genome shotgun (WGS) entry which is preliminary data.</text>
</comment>
<accession>A0A368KMG7</accession>
<dbReference type="InterPro" id="IPR005467">
    <property type="entry name" value="His_kinase_dom"/>
</dbReference>
<dbReference type="SMART" id="SM00387">
    <property type="entry name" value="HATPase_c"/>
    <property type="match status" value="1"/>
</dbReference>
<dbReference type="GO" id="GO:0046983">
    <property type="term" value="F:protein dimerization activity"/>
    <property type="evidence" value="ECO:0007669"/>
    <property type="project" value="InterPro"/>
</dbReference>
<dbReference type="PANTHER" id="PTHR24421:SF10">
    <property type="entry name" value="NITRATE_NITRITE SENSOR PROTEIN NARQ"/>
    <property type="match status" value="1"/>
</dbReference>
<organism evidence="11 12">
    <name type="scientific">Bremerella cremea</name>
    <dbReference type="NCBI Taxonomy" id="1031537"/>
    <lineage>
        <taxon>Bacteria</taxon>
        <taxon>Pseudomonadati</taxon>
        <taxon>Planctomycetota</taxon>
        <taxon>Planctomycetia</taxon>
        <taxon>Pirellulales</taxon>
        <taxon>Pirellulaceae</taxon>
        <taxon>Bremerella</taxon>
    </lineage>
</organism>
<dbReference type="GO" id="GO:0016020">
    <property type="term" value="C:membrane"/>
    <property type="evidence" value="ECO:0007669"/>
    <property type="project" value="InterPro"/>
</dbReference>
<dbReference type="Pfam" id="PF13188">
    <property type="entry name" value="PAS_8"/>
    <property type="match status" value="1"/>
</dbReference>
<evidence type="ECO:0000313" key="12">
    <source>
        <dbReference type="Proteomes" id="UP000253562"/>
    </source>
</evidence>
<sequence length="531" mass="60194">MDCWRVDFQQSFFLGSSSFRGRRRILNPDQKDTCYRGDTAETLAWRVAELEQENARLKQENDRFNRILKSTPVFVFVITREYQIIYLNHSRADCHEQPTGMYIRDFVTLEDAKVLEAAITRTFEEQREQMVRIRSETTGRMLQTLYAPMKACEGEPLVVGVSLDVTEEHEKLDAIIQSKDKIAEELAESDRRLEIMVDNTPVPVSISDLETGQILYGNKALAETFAIPYDKIQDQVASNYYADPAQRQSLLGRISRGEPIRGNTLRMKTHNGDILHLALYIDKIKYAQRSAMLTCFLDISAHKQREEGILRDRMALRRLLDTNERDRRLIAYEIHDGVVQDMTGSLMFLQTGVSLIPTDTDGQVEVKRGTQLLANAIGEIRRLLNGLRPLSLEEGGVVAAIDDLVTRMMEDNFAIDFHHDLEFSRLAPSLEMAIYRTVQEAVNNARRHSQANTASITILQIDKEIKISVRDEGCGFDPSQVDPRRCGLSGIYERANLLGGEARILSSPGHGTLVKVILPLGDYLDSDEAGR</sequence>
<evidence type="ECO:0000313" key="11">
    <source>
        <dbReference type="EMBL" id="RCS41205.1"/>
    </source>
</evidence>
<dbReference type="Gene3D" id="1.20.5.1930">
    <property type="match status" value="1"/>
</dbReference>
<keyword evidence="8" id="KW-0902">Two-component regulatory system</keyword>
<keyword evidence="9" id="KW-0175">Coiled coil</keyword>
<dbReference type="EMBL" id="QPEX01000045">
    <property type="protein sequence ID" value="RCS41205.1"/>
    <property type="molecule type" value="Genomic_DNA"/>
</dbReference>
<dbReference type="SUPFAM" id="SSF55874">
    <property type="entry name" value="ATPase domain of HSP90 chaperone/DNA topoisomerase II/histidine kinase"/>
    <property type="match status" value="1"/>
</dbReference>
<evidence type="ECO:0000256" key="2">
    <source>
        <dbReference type="ARBA" id="ARBA00012438"/>
    </source>
</evidence>
<evidence type="ECO:0000256" key="6">
    <source>
        <dbReference type="ARBA" id="ARBA00022777"/>
    </source>
</evidence>
<dbReference type="Gene3D" id="3.30.565.10">
    <property type="entry name" value="Histidine kinase-like ATPase, C-terminal domain"/>
    <property type="match status" value="1"/>
</dbReference>
<dbReference type="Pfam" id="PF02518">
    <property type="entry name" value="HATPase_c"/>
    <property type="match status" value="1"/>
</dbReference>
<keyword evidence="3" id="KW-0597">Phosphoprotein</keyword>
<dbReference type="Pfam" id="PF08448">
    <property type="entry name" value="PAS_4"/>
    <property type="match status" value="1"/>
</dbReference>
<dbReference type="InterPro" id="IPR036890">
    <property type="entry name" value="HATPase_C_sf"/>
</dbReference>
<keyword evidence="4" id="KW-0808">Transferase</keyword>
<keyword evidence="5" id="KW-0547">Nucleotide-binding</keyword>
<gene>
    <name evidence="11" type="ORF">DTL42_21785</name>
</gene>
<dbReference type="InterPro" id="IPR013656">
    <property type="entry name" value="PAS_4"/>
</dbReference>
<keyword evidence="6" id="KW-0418">Kinase</keyword>
<evidence type="ECO:0000256" key="3">
    <source>
        <dbReference type="ARBA" id="ARBA00022553"/>
    </source>
</evidence>
<dbReference type="InterPro" id="IPR011712">
    <property type="entry name" value="Sig_transdc_His_kin_sub3_dim/P"/>
</dbReference>
<dbReference type="SMART" id="SM00091">
    <property type="entry name" value="PAS"/>
    <property type="match status" value="2"/>
</dbReference>
<reference evidence="11 12" key="1">
    <citation type="submission" date="2018-07" db="EMBL/GenBank/DDBJ databases">
        <title>Comparative genomes isolates from brazilian mangrove.</title>
        <authorList>
            <person name="De Araujo J.E."/>
            <person name="Taketani R.G."/>
            <person name="Silva M.C.P."/>
            <person name="Lourenco M.V."/>
            <person name="Oliveira V.M."/>
            <person name="Andreote F.D."/>
        </authorList>
    </citation>
    <scope>NUCLEOTIDE SEQUENCE [LARGE SCALE GENOMIC DNA]</scope>
    <source>
        <strain evidence="11 12">HEX PRIS-MGV</strain>
    </source>
</reference>
<evidence type="ECO:0000256" key="8">
    <source>
        <dbReference type="ARBA" id="ARBA00023012"/>
    </source>
</evidence>
<name>A0A368KMG7_9BACT</name>
<keyword evidence="7" id="KW-0067">ATP-binding</keyword>
<dbReference type="EC" id="2.7.13.3" evidence="2"/>
<dbReference type="InterPro" id="IPR050482">
    <property type="entry name" value="Sensor_HK_TwoCompSys"/>
</dbReference>
<dbReference type="NCBIfam" id="TIGR00229">
    <property type="entry name" value="sensory_box"/>
    <property type="match status" value="2"/>
</dbReference>
<dbReference type="SUPFAM" id="SSF55785">
    <property type="entry name" value="PYP-like sensor domain (PAS domain)"/>
    <property type="match status" value="2"/>
</dbReference>
<evidence type="ECO:0000256" key="5">
    <source>
        <dbReference type="ARBA" id="ARBA00022741"/>
    </source>
</evidence>
<feature type="domain" description="Histidine kinase" evidence="10">
    <location>
        <begin position="337"/>
        <end position="522"/>
    </location>
</feature>
<evidence type="ECO:0000256" key="9">
    <source>
        <dbReference type="SAM" id="Coils"/>
    </source>
</evidence>
<evidence type="ECO:0000256" key="4">
    <source>
        <dbReference type="ARBA" id="ARBA00022679"/>
    </source>
</evidence>
<proteinExistence type="predicted"/>
<evidence type="ECO:0000259" key="10">
    <source>
        <dbReference type="PROSITE" id="PS50109"/>
    </source>
</evidence>
<comment type="catalytic activity">
    <reaction evidence="1">
        <text>ATP + protein L-histidine = ADP + protein N-phospho-L-histidine.</text>
        <dbReference type="EC" id="2.7.13.3"/>
    </reaction>
</comment>
<protein>
    <recommendedName>
        <fullName evidence="2">histidine kinase</fullName>
        <ecNumber evidence="2">2.7.13.3</ecNumber>
    </recommendedName>
</protein>
<dbReference type="InterPro" id="IPR003594">
    <property type="entry name" value="HATPase_dom"/>
</dbReference>
<dbReference type="Proteomes" id="UP000253562">
    <property type="component" value="Unassembled WGS sequence"/>
</dbReference>
<dbReference type="PANTHER" id="PTHR24421">
    <property type="entry name" value="NITRATE/NITRITE SENSOR PROTEIN NARX-RELATED"/>
    <property type="match status" value="1"/>
</dbReference>
<dbReference type="InterPro" id="IPR000014">
    <property type="entry name" value="PAS"/>
</dbReference>
<dbReference type="GO" id="GO:0000155">
    <property type="term" value="F:phosphorelay sensor kinase activity"/>
    <property type="evidence" value="ECO:0007669"/>
    <property type="project" value="InterPro"/>
</dbReference>
<dbReference type="InterPro" id="IPR035965">
    <property type="entry name" value="PAS-like_dom_sf"/>
</dbReference>
<feature type="coiled-coil region" evidence="9">
    <location>
        <begin position="40"/>
        <end position="67"/>
    </location>
</feature>
<dbReference type="CDD" id="cd16917">
    <property type="entry name" value="HATPase_UhpB-NarQ-NarX-like"/>
    <property type="match status" value="1"/>
</dbReference>
<dbReference type="PROSITE" id="PS50109">
    <property type="entry name" value="HIS_KIN"/>
    <property type="match status" value="1"/>
</dbReference>